<dbReference type="Proteomes" id="UP001162640">
    <property type="component" value="Unassembled WGS sequence"/>
</dbReference>
<feature type="transmembrane region" description="Helical" evidence="1">
    <location>
        <begin position="98"/>
        <end position="117"/>
    </location>
</feature>
<evidence type="ECO:0000313" key="4">
    <source>
        <dbReference type="Proteomes" id="UP001162640"/>
    </source>
</evidence>
<organism evidence="3 4">
    <name type="scientific">Triparma laevis f. inornata</name>
    <dbReference type="NCBI Taxonomy" id="1714386"/>
    <lineage>
        <taxon>Eukaryota</taxon>
        <taxon>Sar</taxon>
        <taxon>Stramenopiles</taxon>
        <taxon>Ochrophyta</taxon>
        <taxon>Bolidophyceae</taxon>
        <taxon>Parmales</taxon>
        <taxon>Triparmaceae</taxon>
        <taxon>Triparma</taxon>
    </lineage>
</organism>
<evidence type="ECO:0000259" key="2">
    <source>
        <dbReference type="PROSITE" id="PS50020"/>
    </source>
</evidence>
<feature type="transmembrane region" description="Helical" evidence="1">
    <location>
        <begin position="137"/>
        <end position="158"/>
    </location>
</feature>
<keyword evidence="1" id="KW-1133">Transmembrane helix</keyword>
<proteinExistence type="predicted"/>
<accession>A0A9W6ZXV0</accession>
<dbReference type="PROSITE" id="PS50020">
    <property type="entry name" value="WW_DOMAIN_2"/>
    <property type="match status" value="1"/>
</dbReference>
<dbReference type="CDD" id="cd00201">
    <property type="entry name" value="WW"/>
    <property type="match status" value="1"/>
</dbReference>
<dbReference type="AlphaFoldDB" id="A0A9W6ZXV0"/>
<feature type="domain" description="WW" evidence="2">
    <location>
        <begin position="1"/>
        <end position="31"/>
    </location>
</feature>
<dbReference type="EMBL" id="BLQM01000064">
    <property type="protein sequence ID" value="GMH58434.1"/>
    <property type="molecule type" value="Genomic_DNA"/>
</dbReference>
<keyword evidence="1" id="KW-0812">Transmembrane</keyword>
<comment type="caution">
    <text evidence="3">The sequence shown here is derived from an EMBL/GenBank/DDBJ whole genome shotgun (WGS) entry which is preliminary data.</text>
</comment>
<protein>
    <recommendedName>
        <fullName evidence="2">WW domain-containing protein</fullName>
    </recommendedName>
</protein>
<evidence type="ECO:0000256" key="1">
    <source>
        <dbReference type="SAM" id="Phobius"/>
    </source>
</evidence>
<reference evidence="4" key="1">
    <citation type="journal article" date="2023" name="Commun. Biol.">
        <title>Genome analysis of Parmales, the sister group of diatoms, reveals the evolutionary specialization of diatoms from phago-mixotrophs to photoautotrophs.</title>
        <authorList>
            <person name="Ban H."/>
            <person name="Sato S."/>
            <person name="Yoshikawa S."/>
            <person name="Yamada K."/>
            <person name="Nakamura Y."/>
            <person name="Ichinomiya M."/>
            <person name="Sato N."/>
            <person name="Blanc-Mathieu R."/>
            <person name="Endo H."/>
            <person name="Kuwata A."/>
            <person name="Ogata H."/>
        </authorList>
    </citation>
    <scope>NUCLEOTIDE SEQUENCE [LARGE SCALE GENOMIC DNA]</scope>
</reference>
<gene>
    <name evidence="3" type="ORF">TL16_g02608</name>
</gene>
<dbReference type="Gene3D" id="2.20.70.10">
    <property type="match status" value="1"/>
</dbReference>
<evidence type="ECO:0000313" key="3">
    <source>
        <dbReference type="EMBL" id="GMH58434.1"/>
    </source>
</evidence>
<keyword evidence="1" id="KW-0472">Membrane</keyword>
<name>A0A9W6ZXV0_9STRA</name>
<sequence length="207" mass="23052">MGFERFKDADTGRTFLYNASTGETKWDSPALIPGRDVLSPITNNSNEENSGSGRIEGVEMTSMSRLEAGVISSVDPNLYDDSESETEAAVMEGWFKTFFYLTISLILNLVGILLSGFSSGSSIRHSAFLYFRESILFLFSTLTLMVPCSASCTVYAGFRSEEDWKVRAIPTCIGYVDPRRYYIFESGDCEMAKNQYKPGSGSLDSWR</sequence>
<dbReference type="InterPro" id="IPR001202">
    <property type="entry name" value="WW_dom"/>
</dbReference>